<name>A0A6V8P964_9ACTN</name>
<evidence type="ECO:0000313" key="3">
    <source>
        <dbReference type="Proteomes" id="UP000591948"/>
    </source>
</evidence>
<accession>A0A6V8P964</accession>
<proteinExistence type="predicted"/>
<feature type="region of interest" description="Disordered" evidence="1">
    <location>
        <begin position="1"/>
        <end position="22"/>
    </location>
</feature>
<organism evidence="2 3">
    <name type="scientific">Candidatus Hakubella thermalkaliphila</name>
    <dbReference type="NCBI Taxonomy" id="2754717"/>
    <lineage>
        <taxon>Bacteria</taxon>
        <taxon>Bacillati</taxon>
        <taxon>Actinomycetota</taxon>
        <taxon>Actinomycetota incertae sedis</taxon>
        <taxon>Candidatus Hakubellales</taxon>
        <taxon>Candidatus Hakubellaceae</taxon>
        <taxon>Candidatus Hakubella</taxon>
    </lineage>
</organism>
<keyword evidence="3" id="KW-1185">Reference proteome</keyword>
<dbReference type="Proteomes" id="UP000591948">
    <property type="component" value="Unassembled WGS sequence"/>
</dbReference>
<protein>
    <submittedName>
        <fullName evidence="2">Uncharacterized protein</fullName>
    </submittedName>
</protein>
<sequence length="64" mass="7494">QEPQPELHKQQHGTQLMDDEPTKGEELICGPAELISHDWTRRLSLEWADSLRLAWYHFSTNILP</sequence>
<feature type="non-terminal residue" evidence="2">
    <location>
        <position position="1"/>
    </location>
</feature>
<gene>
    <name evidence="2" type="ORF">HKBW3S33_01640</name>
</gene>
<dbReference type="EMBL" id="BLRY01000146">
    <property type="protein sequence ID" value="GFP28224.1"/>
    <property type="molecule type" value="Genomic_DNA"/>
</dbReference>
<reference evidence="2 3" key="1">
    <citation type="journal article" date="2020" name="Front. Microbiol.">
        <title>Single-cell genomics of novel Actinobacteria with the Wood-Ljungdahl pathway discovered in a serpentinizing system.</title>
        <authorList>
            <person name="Merino N."/>
            <person name="Kawai M."/>
            <person name="Boyd E.S."/>
            <person name="Colman D.R."/>
            <person name="McGlynn S.E."/>
            <person name="Nealson K.H."/>
            <person name="Kurokawa K."/>
            <person name="Hongoh Y."/>
        </authorList>
    </citation>
    <scope>NUCLEOTIDE SEQUENCE [LARGE SCALE GENOMIC DNA]</scope>
    <source>
        <strain evidence="2 3">S33</strain>
    </source>
</reference>
<comment type="caution">
    <text evidence="2">The sequence shown here is derived from an EMBL/GenBank/DDBJ whole genome shotgun (WGS) entry which is preliminary data.</text>
</comment>
<dbReference type="AlphaFoldDB" id="A0A6V8P964"/>
<evidence type="ECO:0000313" key="2">
    <source>
        <dbReference type="EMBL" id="GFP28224.1"/>
    </source>
</evidence>
<evidence type="ECO:0000256" key="1">
    <source>
        <dbReference type="SAM" id="MobiDB-lite"/>
    </source>
</evidence>